<sequence>MSYRLIALDLDGTILNNDKKVSENSKRVLQYLCNNTFKNENGERVEVVLASGRATYLIQPVEEALGIDCYFIGYNGSICISTKKQNRKTIFSNRLNKTLQSSIYEFADKNKYFLNVYGPEYVYGIDFPELRHKAVQYASMTGAKYQYIKESYKCGILENMPDFEPNKCLAIFEDNDFVDEQIELLRPVFSELSLVKSNCHSKEQGYQYYIEFLPKGINKGQSLVDFCKCQNIPLEQVVAFGDAENDIEMLSQVGLGICLQNGTEPTKKISKMVSEYTNDQDGVARELIKLFNLPLDLIQ</sequence>
<proteinExistence type="predicted"/>
<keyword evidence="2" id="KW-1185">Reference proteome</keyword>
<name>A0A151Z2S1_TIELA</name>
<accession>A0A151Z2S1</accession>
<dbReference type="AlphaFoldDB" id="A0A151Z2S1"/>
<keyword evidence="1" id="KW-0378">Hydrolase</keyword>
<dbReference type="NCBIfam" id="TIGR00099">
    <property type="entry name" value="Cof-subfamily"/>
    <property type="match status" value="1"/>
</dbReference>
<dbReference type="CDD" id="cd07516">
    <property type="entry name" value="HAD_Pase"/>
    <property type="match status" value="1"/>
</dbReference>
<dbReference type="PANTHER" id="PTHR10000">
    <property type="entry name" value="PHOSPHOSERINE PHOSPHATASE"/>
    <property type="match status" value="1"/>
</dbReference>
<dbReference type="InterPro" id="IPR006379">
    <property type="entry name" value="HAD-SF_hydro_IIB"/>
</dbReference>
<dbReference type="Gene3D" id="3.40.50.1000">
    <property type="entry name" value="HAD superfamily/HAD-like"/>
    <property type="match status" value="1"/>
</dbReference>
<dbReference type="InterPro" id="IPR036412">
    <property type="entry name" value="HAD-like_sf"/>
</dbReference>
<dbReference type="GO" id="GO:0005829">
    <property type="term" value="C:cytosol"/>
    <property type="evidence" value="ECO:0007669"/>
    <property type="project" value="TreeGrafter"/>
</dbReference>
<comment type="caution">
    <text evidence="1">The sequence shown here is derived from an EMBL/GenBank/DDBJ whole genome shotgun (WGS) entry which is preliminary data.</text>
</comment>
<dbReference type="OMA" id="HADMITS"/>
<dbReference type="STRING" id="361077.A0A151Z2S1"/>
<dbReference type="InParanoid" id="A0A151Z2S1"/>
<organism evidence="1 2">
    <name type="scientific">Tieghemostelium lacteum</name>
    <name type="common">Slime mold</name>
    <name type="synonym">Dictyostelium lacteum</name>
    <dbReference type="NCBI Taxonomy" id="361077"/>
    <lineage>
        <taxon>Eukaryota</taxon>
        <taxon>Amoebozoa</taxon>
        <taxon>Evosea</taxon>
        <taxon>Eumycetozoa</taxon>
        <taxon>Dictyostelia</taxon>
        <taxon>Dictyosteliales</taxon>
        <taxon>Raperosteliaceae</taxon>
        <taxon>Tieghemostelium</taxon>
    </lineage>
</organism>
<dbReference type="Pfam" id="PF08282">
    <property type="entry name" value="Hydrolase_3"/>
    <property type="match status" value="1"/>
</dbReference>
<dbReference type="InterPro" id="IPR000150">
    <property type="entry name" value="Cof"/>
</dbReference>
<dbReference type="PROSITE" id="PS01229">
    <property type="entry name" value="COF_2"/>
    <property type="match status" value="1"/>
</dbReference>
<dbReference type="Gene3D" id="3.30.1240.10">
    <property type="match status" value="1"/>
</dbReference>
<dbReference type="NCBIfam" id="TIGR01484">
    <property type="entry name" value="HAD-SF-IIB"/>
    <property type="match status" value="1"/>
</dbReference>
<dbReference type="PROSITE" id="PS01228">
    <property type="entry name" value="COF_1"/>
    <property type="match status" value="1"/>
</dbReference>
<dbReference type="PANTHER" id="PTHR10000:SF8">
    <property type="entry name" value="HAD SUPERFAMILY HYDROLASE-LIKE, TYPE 3"/>
    <property type="match status" value="1"/>
</dbReference>
<dbReference type="GO" id="GO:0016791">
    <property type="term" value="F:phosphatase activity"/>
    <property type="evidence" value="ECO:0007669"/>
    <property type="project" value="UniProtKB-ARBA"/>
</dbReference>
<dbReference type="OrthoDB" id="27226at2759"/>
<dbReference type="Proteomes" id="UP000076078">
    <property type="component" value="Unassembled WGS sequence"/>
</dbReference>
<dbReference type="FunCoup" id="A0A151Z2S1">
    <property type="interactions" value="45"/>
</dbReference>
<dbReference type="EMBL" id="LODT01000051">
    <property type="protein sequence ID" value="KYQ88249.1"/>
    <property type="molecule type" value="Genomic_DNA"/>
</dbReference>
<reference evidence="1 2" key="1">
    <citation type="submission" date="2015-12" db="EMBL/GenBank/DDBJ databases">
        <title>Dictyostelia acquired genes for synthesis and detection of signals that induce cell-type specialization by lateral gene transfer from prokaryotes.</title>
        <authorList>
            <person name="Gloeckner G."/>
            <person name="Schaap P."/>
        </authorList>
    </citation>
    <scope>NUCLEOTIDE SEQUENCE [LARGE SCALE GENOMIC DNA]</scope>
    <source>
        <strain evidence="1 2">TK</strain>
    </source>
</reference>
<protein>
    <submittedName>
        <fullName evidence="1">HAD superfamily hydrolase-like protein</fullName>
    </submittedName>
</protein>
<dbReference type="GO" id="GO:0000287">
    <property type="term" value="F:magnesium ion binding"/>
    <property type="evidence" value="ECO:0007669"/>
    <property type="project" value="TreeGrafter"/>
</dbReference>
<evidence type="ECO:0000313" key="2">
    <source>
        <dbReference type="Proteomes" id="UP000076078"/>
    </source>
</evidence>
<dbReference type="SUPFAM" id="SSF56784">
    <property type="entry name" value="HAD-like"/>
    <property type="match status" value="1"/>
</dbReference>
<evidence type="ECO:0000313" key="1">
    <source>
        <dbReference type="EMBL" id="KYQ88249.1"/>
    </source>
</evidence>
<gene>
    <name evidence="1" type="ORF">DLAC_10940</name>
</gene>
<dbReference type="InterPro" id="IPR023214">
    <property type="entry name" value="HAD_sf"/>
</dbReference>